<keyword evidence="3" id="KW-1185">Reference proteome</keyword>
<keyword evidence="1" id="KW-0677">Repeat</keyword>
<comment type="caution">
    <text evidence="2">The sequence shown here is derived from an EMBL/GenBank/DDBJ whole genome shotgun (WGS) entry which is preliminary data.</text>
</comment>
<reference evidence="3" key="2">
    <citation type="submission" date="2019-01" db="EMBL/GenBank/DDBJ databases">
        <title>Genome sequence of Desulfonema ishimotonii strain Tokyo 01.</title>
        <authorList>
            <person name="Fukui M."/>
        </authorList>
    </citation>
    <scope>NUCLEOTIDE SEQUENCE [LARGE SCALE GENOMIC DNA]</scope>
    <source>
        <strain evidence="3">Tokyo 01</strain>
    </source>
</reference>
<proteinExistence type="predicted"/>
<gene>
    <name evidence="2" type="ORF">DENIS_2250</name>
</gene>
<evidence type="ECO:0000313" key="3">
    <source>
        <dbReference type="Proteomes" id="UP000288096"/>
    </source>
</evidence>
<sequence>MDADRITGDHGYTALRNDLLIRSGQGIFPAIYPVGAPIDTVIGHLRTDCPGYSFFTIAPDVGRPEFVPLFQKASEQPCAGPRLFHVIGIENLPDALRVDFFGYIRHLMMRSDEAPCGIVLWMTPELEEQLFFLVPELYWQLPGLYDFSALMPRRKFPEPSGAPPEKRPALSPEKVGAYLEKVIWQYENWKTVRRQNTPFLIEMMGHADLNAYYAPTCFTNKKGRTFLVDDLLNVFLENRTINFLTLLGDAGTGKSAFALHYFVGLARHWLRSPGSQRIPVFISLRGYAGRLSTEEFLIEEFKRIFGVSLSFITLQDLLLRGRFIFFADGFDEMASAGDRYLCAGNLKELAKLSLRNILLENGIEKPQQANKVFLTCRTHYFLTDVREEDTLRAGYTALYQEYAAKENFQMVRMAPRIFDADQIREYTLRSTQNGITARNAVSMMTDPYNLSRLSTQPLLYGMIIRTLPSYRNRKEIGIADLYRAYTDLWISRDDWRFRMKPSGKRLILYQMALKMFRKGGGFFIHFSELEVPEPHHLKGALQGAEITHLRDEMMACEFLSCDSKGNYRFVHRSFMDYFLAEVCFLRIRESGERLVAYDHLEEETRAFLKSIISSEKSNLRNLNLSGLSLEKANLYQADLSGAVMKKIRLNMAVLMNANLQGADLTASDMGQVNLTRSVLKDADLSSANLANARIREADLTHAKLNGSNFHGADLRRTKFRRARLAWADLREADLEGADLTGAVLTDADLTGANLRGAILSEADLTGASLNNAILIRAEAAGVRLTGADCTSADFSDANLAWARLERTNLTLANLGKVRFREANLTGADLRDAECRQADFRRAILKNAKLQGGRMQEADLTGADLSNARLDDADLSWANLNGVQLEKARLTDARLNMAKLRESCLKDADLSGADLTWADLIRADLTGADLRGADLSEADLSGAKLSNADLRGSKLRSVDLSEAEYEGAALEGADLTDARMKPQGE</sequence>
<dbReference type="InterPro" id="IPR001646">
    <property type="entry name" value="5peptide_repeat"/>
</dbReference>
<dbReference type="SUPFAM" id="SSF141571">
    <property type="entry name" value="Pentapeptide repeat-like"/>
    <property type="match status" value="3"/>
</dbReference>
<dbReference type="PANTHER" id="PTHR47485:SF1">
    <property type="entry name" value="THYLAKOID LUMENAL 17.4 KDA PROTEIN, CHLOROPLASTIC"/>
    <property type="match status" value="1"/>
</dbReference>
<dbReference type="RefSeq" id="WP_124328595.1">
    <property type="nucleotide sequence ID" value="NZ_BEXT01000001.1"/>
</dbReference>
<dbReference type="Proteomes" id="UP000288096">
    <property type="component" value="Unassembled WGS sequence"/>
</dbReference>
<dbReference type="SUPFAM" id="SSF52540">
    <property type="entry name" value="P-loop containing nucleoside triphosphate hydrolases"/>
    <property type="match status" value="1"/>
</dbReference>
<dbReference type="Pfam" id="PF00805">
    <property type="entry name" value="Pentapeptide"/>
    <property type="match status" value="6"/>
</dbReference>
<dbReference type="Gene3D" id="2.160.20.80">
    <property type="entry name" value="E3 ubiquitin-protein ligase SopA"/>
    <property type="match status" value="3"/>
</dbReference>
<evidence type="ECO:0000313" key="2">
    <source>
        <dbReference type="EMBL" id="GBC61290.1"/>
    </source>
</evidence>
<dbReference type="Gene3D" id="3.40.50.300">
    <property type="entry name" value="P-loop containing nucleotide triphosphate hydrolases"/>
    <property type="match status" value="1"/>
</dbReference>
<dbReference type="PANTHER" id="PTHR47485">
    <property type="entry name" value="THYLAKOID LUMENAL 17.4 KDA PROTEIN, CHLOROPLASTIC"/>
    <property type="match status" value="1"/>
</dbReference>
<dbReference type="OrthoDB" id="977568at2"/>
<dbReference type="AlphaFoldDB" id="A0A401FWF9"/>
<protein>
    <recommendedName>
        <fullName evidence="4">NACHT domain-containing protein</fullName>
    </recommendedName>
</protein>
<organism evidence="2 3">
    <name type="scientific">Desulfonema ishimotonii</name>
    <dbReference type="NCBI Taxonomy" id="45657"/>
    <lineage>
        <taxon>Bacteria</taxon>
        <taxon>Pseudomonadati</taxon>
        <taxon>Thermodesulfobacteriota</taxon>
        <taxon>Desulfobacteria</taxon>
        <taxon>Desulfobacterales</taxon>
        <taxon>Desulfococcaceae</taxon>
        <taxon>Desulfonema</taxon>
    </lineage>
</organism>
<accession>A0A401FWF9</accession>
<evidence type="ECO:0008006" key="4">
    <source>
        <dbReference type="Google" id="ProtNLM"/>
    </source>
</evidence>
<evidence type="ECO:0000256" key="1">
    <source>
        <dbReference type="ARBA" id="ARBA00022737"/>
    </source>
</evidence>
<reference evidence="3" key="1">
    <citation type="submission" date="2017-11" db="EMBL/GenBank/DDBJ databases">
        <authorList>
            <person name="Watanabe M."/>
            <person name="Kojima H."/>
        </authorList>
    </citation>
    <scope>NUCLEOTIDE SEQUENCE [LARGE SCALE GENOMIC DNA]</scope>
    <source>
        <strain evidence="3">Tokyo 01</strain>
    </source>
</reference>
<name>A0A401FWF9_9BACT</name>
<dbReference type="InterPro" id="IPR027417">
    <property type="entry name" value="P-loop_NTPase"/>
</dbReference>
<dbReference type="EMBL" id="BEXT01000001">
    <property type="protein sequence ID" value="GBC61290.1"/>
    <property type="molecule type" value="Genomic_DNA"/>
</dbReference>